<dbReference type="AlphaFoldDB" id="A0A2M9D153"/>
<proteinExistence type="predicted"/>
<dbReference type="CDD" id="cd02440">
    <property type="entry name" value="AdoMet_MTases"/>
    <property type="match status" value="1"/>
</dbReference>
<feature type="compositionally biased region" description="Basic and acidic residues" evidence="1">
    <location>
        <begin position="36"/>
        <end position="51"/>
    </location>
</feature>
<dbReference type="RefSeq" id="WP_100422230.1">
    <property type="nucleotide sequence ID" value="NZ_BOOX01000010.1"/>
</dbReference>
<organism evidence="3 4">
    <name type="scientific">Sediminihabitans luteus</name>
    <dbReference type="NCBI Taxonomy" id="1138585"/>
    <lineage>
        <taxon>Bacteria</taxon>
        <taxon>Bacillati</taxon>
        <taxon>Actinomycetota</taxon>
        <taxon>Actinomycetes</taxon>
        <taxon>Micrococcales</taxon>
        <taxon>Cellulomonadaceae</taxon>
        <taxon>Sediminihabitans</taxon>
    </lineage>
</organism>
<gene>
    <name evidence="3" type="ORF">CLV28_1168</name>
</gene>
<evidence type="ECO:0000313" key="4">
    <source>
        <dbReference type="Proteomes" id="UP000231693"/>
    </source>
</evidence>
<dbReference type="InterPro" id="IPR013217">
    <property type="entry name" value="Methyltransf_12"/>
</dbReference>
<name>A0A2M9D153_9CELL</name>
<comment type="caution">
    <text evidence="3">The sequence shown here is derived from an EMBL/GenBank/DDBJ whole genome shotgun (WGS) entry which is preliminary data.</text>
</comment>
<dbReference type="PANTHER" id="PTHR43591:SF24">
    <property type="entry name" value="2-METHOXY-6-POLYPRENYL-1,4-BENZOQUINOL METHYLASE, MITOCHONDRIAL"/>
    <property type="match status" value="1"/>
</dbReference>
<dbReference type="Gene3D" id="3.40.50.150">
    <property type="entry name" value="Vaccinia Virus protein VP39"/>
    <property type="match status" value="1"/>
</dbReference>
<evidence type="ECO:0000259" key="2">
    <source>
        <dbReference type="Pfam" id="PF08242"/>
    </source>
</evidence>
<feature type="region of interest" description="Disordered" evidence="1">
    <location>
        <begin position="1"/>
        <end position="51"/>
    </location>
</feature>
<dbReference type="Pfam" id="PF08242">
    <property type="entry name" value="Methyltransf_12"/>
    <property type="match status" value="1"/>
</dbReference>
<feature type="compositionally biased region" description="Basic residues" evidence="1">
    <location>
        <begin position="24"/>
        <end position="35"/>
    </location>
</feature>
<protein>
    <submittedName>
        <fullName evidence="3">Methyltransferase family protein</fullName>
    </submittedName>
</protein>
<dbReference type="GO" id="GO:0008168">
    <property type="term" value="F:methyltransferase activity"/>
    <property type="evidence" value="ECO:0007669"/>
    <property type="project" value="UniProtKB-KW"/>
</dbReference>
<keyword evidence="3" id="KW-0489">Methyltransferase</keyword>
<dbReference type="SUPFAM" id="SSF53335">
    <property type="entry name" value="S-adenosyl-L-methionine-dependent methyltransferases"/>
    <property type="match status" value="1"/>
</dbReference>
<sequence length="331" mass="35200">MTHSESHENPGSAHAHAHADSHNHSHNHSHSHSHSHSHDGADHHHAAHDDTAHDDADLAELLDLDAVVLADLLDQHTAWALDLRAGAATRRVLDLGAGTGTGTLALAHRFPRAEVTAVDASPQMLARTRARAFADGVADRVRTVAYDLDTVADDGRWPRDDAFTGPFDLVWASMSMHHLADPAAGFRRLHDVVAPDGLLVVVEMDARPTFLPDDPGVGRPGLEARLQALVTVAHGDMDAHPDWTPTLAATGWHETARRTATPDASSATQPALARYAHANLARTAAAVGDALDPDDRAALATLLGDGPLGVAQRDDLLVRGTRTAWAARRSG</sequence>
<dbReference type="EMBL" id="PGFE01000001">
    <property type="protein sequence ID" value="PJJ77941.1"/>
    <property type="molecule type" value="Genomic_DNA"/>
</dbReference>
<dbReference type="Proteomes" id="UP000231693">
    <property type="component" value="Unassembled WGS sequence"/>
</dbReference>
<evidence type="ECO:0000256" key="1">
    <source>
        <dbReference type="SAM" id="MobiDB-lite"/>
    </source>
</evidence>
<accession>A0A2M9D153</accession>
<dbReference type="PANTHER" id="PTHR43591">
    <property type="entry name" value="METHYLTRANSFERASE"/>
    <property type="match status" value="1"/>
</dbReference>
<dbReference type="GO" id="GO:0032259">
    <property type="term" value="P:methylation"/>
    <property type="evidence" value="ECO:0007669"/>
    <property type="project" value="UniProtKB-KW"/>
</dbReference>
<keyword evidence="3" id="KW-0808">Transferase</keyword>
<feature type="domain" description="Methyltransferase type 12" evidence="2">
    <location>
        <begin position="93"/>
        <end position="199"/>
    </location>
</feature>
<dbReference type="OrthoDB" id="3382693at2"/>
<evidence type="ECO:0000313" key="3">
    <source>
        <dbReference type="EMBL" id="PJJ77941.1"/>
    </source>
</evidence>
<keyword evidence="4" id="KW-1185">Reference proteome</keyword>
<reference evidence="3 4" key="1">
    <citation type="submission" date="2017-11" db="EMBL/GenBank/DDBJ databases">
        <title>Genomic Encyclopedia of Archaeal and Bacterial Type Strains, Phase II (KMG-II): From Individual Species to Whole Genera.</title>
        <authorList>
            <person name="Goeker M."/>
        </authorList>
    </citation>
    <scope>NUCLEOTIDE SEQUENCE [LARGE SCALE GENOMIC DNA]</scope>
    <source>
        <strain evidence="3 4">DSM 25478</strain>
    </source>
</reference>
<dbReference type="InterPro" id="IPR029063">
    <property type="entry name" value="SAM-dependent_MTases_sf"/>
</dbReference>